<dbReference type="PIRSF" id="PIRSF005520">
    <property type="entry name" value="UCP005520"/>
    <property type="match status" value="1"/>
</dbReference>
<dbReference type="SUPFAM" id="SSF69065">
    <property type="entry name" value="RNase III domain-like"/>
    <property type="match status" value="1"/>
</dbReference>
<evidence type="ECO:0000256" key="1">
    <source>
        <dbReference type="ARBA" id="ARBA00022722"/>
    </source>
</evidence>
<gene>
    <name evidence="5" type="primary">mrnC</name>
    <name evidence="5" type="ORF">SCFA_990008</name>
</gene>
<evidence type="ECO:0000313" key="5">
    <source>
        <dbReference type="EMBL" id="VFU19712.1"/>
    </source>
</evidence>
<dbReference type="Pfam" id="PF00636">
    <property type="entry name" value="Ribonuclease_3"/>
    <property type="match status" value="1"/>
</dbReference>
<dbReference type="AlphaFoldDB" id="A0A485M717"/>
<feature type="domain" description="RNase III" evidence="4">
    <location>
        <begin position="34"/>
        <end position="131"/>
    </location>
</feature>
<dbReference type="PANTHER" id="PTHR34276">
    <property type="entry name" value="MINI-RIBONUCLEASE 3"/>
    <property type="match status" value="1"/>
</dbReference>
<dbReference type="PANTHER" id="PTHR34276:SF1">
    <property type="entry name" value="MINI-RIBONUCLEASE 3"/>
    <property type="match status" value="1"/>
</dbReference>
<keyword evidence="3 5" id="KW-0378">Hydrolase</keyword>
<keyword evidence="2" id="KW-0255">Endonuclease</keyword>
<reference evidence="5" key="1">
    <citation type="submission" date="2019-03" db="EMBL/GenBank/DDBJ databases">
        <authorList>
            <person name="Hao L."/>
        </authorList>
    </citation>
    <scope>NUCLEOTIDE SEQUENCE</scope>
</reference>
<dbReference type="GO" id="GO:0004525">
    <property type="term" value="F:ribonuclease III activity"/>
    <property type="evidence" value="ECO:0007669"/>
    <property type="project" value="InterPro"/>
</dbReference>
<dbReference type="InterPro" id="IPR008226">
    <property type="entry name" value="Mini3_fam"/>
</dbReference>
<evidence type="ECO:0000256" key="3">
    <source>
        <dbReference type="ARBA" id="ARBA00022801"/>
    </source>
</evidence>
<dbReference type="HAMAP" id="MF_01468">
    <property type="entry name" value="RNase_Mini_III"/>
    <property type="match status" value="1"/>
</dbReference>
<sequence length="152" mass="16766">MGLILRDTLRKDGRIIAMTGDNKIERPGELPALVLAYVGDAVYELLIREHLVRAGLVRVDRLHGEAVKYVQAAAQARTLRALEGSLSEEEMAVVRRGRNAKSPHTPRSSGVIEYRHSTALESLVGYLYLKGDTARLNHILAAALEAAEEQQQ</sequence>
<dbReference type="EMBL" id="CAADRN010000404">
    <property type="protein sequence ID" value="VFU19712.1"/>
    <property type="molecule type" value="Genomic_DNA"/>
</dbReference>
<dbReference type="EC" id="3.1.26.-" evidence="5"/>
<protein>
    <submittedName>
        <fullName evidence="5">Mini-ribonuclease 3</fullName>
        <ecNumber evidence="5">3.1.26.-</ecNumber>
    </submittedName>
</protein>
<keyword evidence="1" id="KW-0540">Nuclease</keyword>
<evidence type="ECO:0000256" key="2">
    <source>
        <dbReference type="ARBA" id="ARBA00022759"/>
    </source>
</evidence>
<evidence type="ECO:0000259" key="4">
    <source>
        <dbReference type="Pfam" id="PF00636"/>
    </source>
</evidence>
<dbReference type="GO" id="GO:0006396">
    <property type="term" value="P:RNA processing"/>
    <property type="evidence" value="ECO:0007669"/>
    <property type="project" value="InterPro"/>
</dbReference>
<proteinExistence type="inferred from homology"/>
<dbReference type="InterPro" id="IPR000999">
    <property type="entry name" value="RNase_III_dom"/>
</dbReference>
<dbReference type="Gene3D" id="1.10.1520.10">
    <property type="entry name" value="Ribonuclease III domain"/>
    <property type="match status" value="1"/>
</dbReference>
<dbReference type="InterPro" id="IPR036389">
    <property type="entry name" value="RNase_III_sf"/>
</dbReference>
<name>A0A485M717_9ZZZZ</name>
<accession>A0A485M717</accession>
<organism evidence="5">
    <name type="scientific">anaerobic digester metagenome</name>
    <dbReference type="NCBI Taxonomy" id="1263854"/>
    <lineage>
        <taxon>unclassified sequences</taxon>
        <taxon>metagenomes</taxon>
        <taxon>ecological metagenomes</taxon>
    </lineage>
</organism>